<keyword evidence="2" id="KW-1185">Reference proteome</keyword>
<name>A0ACC2PN68_9HYME</name>
<reference evidence="1" key="1">
    <citation type="submission" date="2023-04" db="EMBL/GenBank/DDBJ databases">
        <title>A chromosome-level genome assembly of the parasitoid wasp Eretmocerus hayati.</title>
        <authorList>
            <person name="Zhong Y."/>
            <person name="Liu S."/>
            <person name="Liu Y."/>
        </authorList>
    </citation>
    <scope>NUCLEOTIDE SEQUENCE</scope>
    <source>
        <strain evidence="1">ZJU_SS_LIU_2023</strain>
    </source>
</reference>
<organism evidence="1 2">
    <name type="scientific">Eretmocerus hayati</name>
    <dbReference type="NCBI Taxonomy" id="131215"/>
    <lineage>
        <taxon>Eukaryota</taxon>
        <taxon>Metazoa</taxon>
        <taxon>Ecdysozoa</taxon>
        <taxon>Arthropoda</taxon>
        <taxon>Hexapoda</taxon>
        <taxon>Insecta</taxon>
        <taxon>Pterygota</taxon>
        <taxon>Neoptera</taxon>
        <taxon>Endopterygota</taxon>
        <taxon>Hymenoptera</taxon>
        <taxon>Apocrita</taxon>
        <taxon>Proctotrupomorpha</taxon>
        <taxon>Chalcidoidea</taxon>
        <taxon>Aphelinidae</taxon>
        <taxon>Aphelininae</taxon>
        <taxon>Eretmocerus</taxon>
    </lineage>
</organism>
<comment type="caution">
    <text evidence="1">The sequence shown here is derived from an EMBL/GenBank/DDBJ whole genome shotgun (WGS) entry which is preliminary data.</text>
</comment>
<accession>A0ACC2PN68</accession>
<gene>
    <name evidence="1" type="ORF">QAD02_019594</name>
</gene>
<dbReference type="Proteomes" id="UP001239111">
    <property type="component" value="Chromosome 1"/>
</dbReference>
<protein>
    <submittedName>
        <fullName evidence="1">Uncharacterized protein</fullName>
    </submittedName>
</protein>
<evidence type="ECO:0000313" key="1">
    <source>
        <dbReference type="EMBL" id="KAJ8683802.1"/>
    </source>
</evidence>
<proteinExistence type="predicted"/>
<sequence length="412" mass="47505">MIVDFFTVGILTTFSVFIYLAFFWKINWIRDLTKQDTRSSKFRARKTRKIGDLPPVYPNGWFAVLESSNLKRGQVEHVSALGQNLAVFRTDSGVACILDAYCPHLGANLAEGGQVKGEDLECPFHCWRFCGKSGKCTSIPYLNKAAGSIKTRVWESCEANGVIFMWHHAEHSQPYWWPQQIEKIENGSWGYQGRNEFYINCHIQEIPENGADWAHLEALHGPSILATNLLSNLVHHSWTNVGWSTDYTESRRCTEIETYPNESEKSTPQDQSMKHIATSRLCHQVVLFNRLSILKLDVTATQIGPGYVELLLQTTFGPMCIIQTVTPLEPLLQRVTHLMFAPVFMAPYSRVTMLGECLMFERDAQVWNYKKYLDNPILIKEEKTIKEFRRWYEQFYSKNSPSYESCKDSLEW</sequence>
<dbReference type="EMBL" id="CM056741">
    <property type="protein sequence ID" value="KAJ8683802.1"/>
    <property type="molecule type" value="Genomic_DNA"/>
</dbReference>
<evidence type="ECO:0000313" key="2">
    <source>
        <dbReference type="Proteomes" id="UP001239111"/>
    </source>
</evidence>